<evidence type="ECO:0000256" key="8">
    <source>
        <dbReference type="HAMAP-Rule" id="MF_00201"/>
    </source>
</evidence>
<organism evidence="10 11">
    <name type="scientific">Sulfuricaulis limicola</name>
    <dbReference type="NCBI Taxonomy" id="1620215"/>
    <lineage>
        <taxon>Bacteria</taxon>
        <taxon>Pseudomonadati</taxon>
        <taxon>Pseudomonadota</taxon>
        <taxon>Gammaproteobacteria</taxon>
        <taxon>Acidiferrobacterales</taxon>
        <taxon>Acidiferrobacteraceae</taxon>
        <taxon>Sulfuricaulis</taxon>
    </lineage>
</organism>
<dbReference type="KEGG" id="slim:SCL_1521"/>
<dbReference type="InterPro" id="IPR012340">
    <property type="entry name" value="NA-bd_OB-fold"/>
</dbReference>
<name>A0A1B4XG90_9GAMM</name>
<comment type="similarity">
    <text evidence="2 8">Belongs to the RecO family.</text>
</comment>
<dbReference type="Proteomes" id="UP000243180">
    <property type="component" value="Chromosome"/>
</dbReference>
<dbReference type="SUPFAM" id="SSF50249">
    <property type="entry name" value="Nucleic acid-binding proteins"/>
    <property type="match status" value="1"/>
</dbReference>
<dbReference type="HAMAP" id="MF_00201">
    <property type="entry name" value="RecO"/>
    <property type="match status" value="1"/>
</dbReference>
<reference evidence="10 11" key="1">
    <citation type="submission" date="2015-05" db="EMBL/GenBank/DDBJ databases">
        <title>Complete genome sequence of a sulfur-oxidizing gammaproteobacterium strain HA5.</title>
        <authorList>
            <person name="Miura A."/>
            <person name="Kojima H."/>
            <person name="Fukui M."/>
        </authorList>
    </citation>
    <scope>NUCLEOTIDE SEQUENCE [LARGE SCALE GENOMIC DNA]</scope>
    <source>
        <strain evidence="10 11">HA5</strain>
    </source>
</reference>
<evidence type="ECO:0000256" key="6">
    <source>
        <dbReference type="ARBA" id="ARBA00023204"/>
    </source>
</evidence>
<dbReference type="EMBL" id="AP014879">
    <property type="protein sequence ID" value="BAV33826.1"/>
    <property type="molecule type" value="Genomic_DNA"/>
</dbReference>
<dbReference type="Gene3D" id="1.20.1440.120">
    <property type="entry name" value="Recombination protein O, C-terminal domain"/>
    <property type="match status" value="1"/>
</dbReference>
<sequence>MRFQQQPAFVLHQREYSETSLLLEVFTANHGRIGLIAKGARRASSRLRGILKPFQRLLIGWSGKGELAVLTAAETDGPGFALEGPALYCGFYMNEVLMRLLHRHDPHSELFNAYQTALPRLRVDGFNEPVLRIFEKYLLRELGYGLVLDRDIEDRTPIDTAAMYDYVLDRGPVRLAHPDLNLPTEGVRVRGACLVALARESLNDPAVLRDAKTLMRAALARHLGDRPLHSRKLFRRVAPVIAVETTLETELDEAGR</sequence>
<feature type="domain" description="DNA replication/recombination mediator RecO N-terminal" evidence="9">
    <location>
        <begin position="1"/>
        <end position="75"/>
    </location>
</feature>
<gene>
    <name evidence="8" type="primary">recO</name>
    <name evidence="10" type="ORF">SCL_1521</name>
</gene>
<evidence type="ECO:0000256" key="4">
    <source>
        <dbReference type="ARBA" id="ARBA00022763"/>
    </source>
</evidence>
<dbReference type="InterPro" id="IPR003717">
    <property type="entry name" value="RecO"/>
</dbReference>
<dbReference type="NCBIfam" id="TIGR00613">
    <property type="entry name" value="reco"/>
    <property type="match status" value="1"/>
</dbReference>
<evidence type="ECO:0000313" key="10">
    <source>
        <dbReference type="EMBL" id="BAV33826.1"/>
    </source>
</evidence>
<accession>A0A1B4XG90</accession>
<keyword evidence="11" id="KW-1185">Reference proteome</keyword>
<dbReference type="PANTHER" id="PTHR33991">
    <property type="entry name" value="DNA REPAIR PROTEIN RECO"/>
    <property type="match status" value="1"/>
</dbReference>
<dbReference type="InParanoid" id="A0A1B4XG90"/>
<evidence type="ECO:0000256" key="3">
    <source>
        <dbReference type="ARBA" id="ARBA00021310"/>
    </source>
</evidence>
<protein>
    <recommendedName>
        <fullName evidence="3 8">DNA repair protein RecO</fullName>
    </recommendedName>
    <alternativeName>
        <fullName evidence="7 8">Recombination protein O</fullName>
    </alternativeName>
</protein>
<dbReference type="PANTHER" id="PTHR33991:SF1">
    <property type="entry name" value="DNA REPAIR PROTEIN RECO"/>
    <property type="match status" value="1"/>
</dbReference>
<dbReference type="AlphaFoldDB" id="A0A1B4XG90"/>
<evidence type="ECO:0000256" key="5">
    <source>
        <dbReference type="ARBA" id="ARBA00023172"/>
    </source>
</evidence>
<dbReference type="RefSeq" id="WP_096360636.1">
    <property type="nucleotide sequence ID" value="NZ_AP014879.1"/>
</dbReference>
<evidence type="ECO:0000259" key="9">
    <source>
        <dbReference type="Pfam" id="PF11967"/>
    </source>
</evidence>
<dbReference type="InterPro" id="IPR022572">
    <property type="entry name" value="DNA_rep/recomb_RecO_N"/>
</dbReference>
<proteinExistence type="inferred from homology"/>
<dbReference type="InterPro" id="IPR037278">
    <property type="entry name" value="ARFGAP/RecO"/>
</dbReference>
<comment type="function">
    <text evidence="1 8">Involved in DNA repair and RecF pathway recombination.</text>
</comment>
<keyword evidence="6 8" id="KW-0234">DNA repair</keyword>
<keyword evidence="4 8" id="KW-0227">DNA damage</keyword>
<dbReference type="GO" id="GO:0043590">
    <property type="term" value="C:bacterial nucleoid"/>
    <property type="evidence" value="ECO:0007669"/>
    <property type="project" value="TreeGrafter"/>
</dbReference>
<evidence type="ECO:0000256" key="2">
    <source>
        <dbReference type="ARBA" id="ARBA00007452"/>
    </source>
</evidence>
<dbReference type="GO" id="GO:0006302">
    <property type="term" value="P:double-strand break repair"/>
    <property type="evidence" value="ECO:0007669"/>
    <property type="project" value="TreeGrafter"/>
</dbReference>
<dbReference type="Pfam" id="PF02565">
    <property type="entry name" value="RecO_C"/>
    <property type="match status" value="1"/>
</dbReference>
<dbReference type="InterPro" id="IPR042242">
    <property type="entry name" value="RecO_C"/>
</dbReference>
<keyword evidence="5 8" id="KW-0233">DNA recombination</keyword>
<evidence type="ECO:0000313" key="11">
    <source>
        <dbReference type="Proteomes" id="UP000243180"/>
    </source>
</evidence>
<dbReference type="Pfam" id="PF11967">
    <property type="entry name" value="RecO_N"/>
    <property type="match status" value="1"/>
</dbReference>
<dbReference type="SUPFAM" id="SSF57863">
    <property type="entry name" value="ArfGap/RecO-like zinc finger"/>
    <property type="match status" value="1"/>
</dbReference>
<evidence type="ECO:0000256" key="1">
    <source>
        <dbReference type="ARBA" id="ARBA00003065"/>
    </source>
</evidence>
<dbReference type="OrthoDB" id="9804792at2"/>
<dbReference type="Gene3D" id="2.40.50.140">
    <property type="entry name" value="Nucleic acid-binding proteins"/>
    <property type="match status" value="1"/>
</dbReference>
<dbReference type="GO" id="GO:0006310">
    <property type="term" value="P:DNA recombination"/>
    <property type="evidence" value="ECO:0007669"/>
    <property type="project" value="UniProtKB-UniRule"/>
</dbReference>
<dbReference type="FunCoup" id="A0A1B4XG90">
    <property type="interactions" value="63"/>
</dbReference>
<evidence type="ECO:0000256" key="7">
    <source>
        <dbReference type="ARBA" id="ARBA00033409"/>
    </source>
</evidence>